<protein>
    <recommendedName>
        <fullName evidence="11">Lysine--tRNA ligase</fullName>
        <ecNumber evidence="11">6.1.1.6</ecNumber>
    </recommendedName>
    <alternativeName>
        <fullName evidence="11">Lysyl-tRNA synthetase</fullName>
    </alternativeName>
</protein>
<dbReference type="PIRSF" id="PIRSF039101">
    <property type="entry name" value="LysRS2"/>
    <property type="match status" value="1"/>
</dbReference>
<dbReference type="RefSeq" id="XP_007604351.1">
    <property type="nucleotide sequence ID" value="XM_007604289.1"/>
</dbReference>
<dbReference type="InterPro" id="IPR012340">
    <property type="entry name" value="NA-bd_OB-fold"/>
</dbReference>
<dbReference type="GO" id="GO:0004824">
    <property type="term" value="F:lysine-tRNA ligase activity"/>
    <property type="evidence" value="ECO:0007669"/>
    <property type="project" value="UniProtKB-EC"/>
</dbReference>
<dbReference type="FunCoup" id="L2GNI5">
    <property type="interactions" value="274"/>
</dbReference>
<dbReference type="Pfam" id="PF01336">
    <property type="entry name" value="tRNA_anti-codon"/>
    <property type="match status" value="1"/>
</dbReference>
<name>L2GNI5_VITCO</name>
<evidence type="ECO:0000256" key="6">
    <source>
        <dbReference type="ARBA" id="ARBA00022741"/>
    </source>
</evidence>
<evidence type="ECO:0000256" key="2">
    <source>
        <dbReference type="ARBA" id="ARBA00008226"/>
    </source>
</evidence>
<dbReference type="EC" id="6.1.1.6" evidence="11"/>
<evidence type="ECO:0000256" key="4">
    <source>
        <dbReference type="ARBA" id="ARBA00022490"/>
    </source>
</evidence>
<dbReference type="HAMAP" id="MF_00252">
    <property type="entry name" value="Lys_tRNA_synth_class2"/>
    <property type="match status" value="1"/>
</dbReference>
<dbReference type="HOGENOM" id="CLU_008255_6_0_1"/>
<dbReference type="GO" id="GO:0005829">
    <property type="term" value="C:cytosol"/>
    <property type="evidence" value="ECO:0007669"/>
    <property type="project" value="TreeGrafter"/>
</dbReference>
<evidence type="ECO:0000256" key="9">
    <source>
        <dbReference type="ARBA" id="ARBA00023146"/>
    </source>
</evidence>
<dbReference type="InParanoid" id="L2GNI5"/>
<evidence type="ECO:0000259" key="12">
    <source>
        <dbReference type="PROSITE" id="PS50862"/>
    </source>
</evidence>
<dbReference type="Pfam" id="PF00152">
    <property type="entry name" value="tRNA-synt_2"/>
    <property type="match status" value="1"/>
</dbReference>
<keyword evidence="7" id="KW-0067">ATP-binding</keyword>
<proteinExistence type="inferred from homology"/>
<evidence type="ECO:0000256" key="1">
    <source>
        <dbReference type="ARBA" id="ARBA00004496"/>
    </source>
</evidence>
<evidence type="ECO:0000256" key="8">
    <source>
        <dbReference type="ARBA" id="ARBA00022917"/>
    </source>
</evidence>
<dbReference type="PANTHER" id="PTHR42918:SF9">
    <property type="entry name" value="LYSINE--TRNA LIGASE"/>
    <property type="match status" value="1"/>
</dbReference>
<dbReference type="PRINTS" id="PR00982">
    <property type="entry name" value="TRNASYNTHLYS"/>
</dbReference>
<keyword evidence="8" id="KW-0648">Protein biosynthesis</keyword>
<dbReference type="OrthoDB" id="21243at2759"/>
<keyword evidence="5 13" id="KW-0436">Ligase</keyword>
<comment type="similarity">
    <text evidence="2">Belongs to the class-II aminoacyl-tRNA synthetase family.</text>
</comment>
<comment type="subunit">
    <text evidence="3">Homodimer.</text>
</comment>
<dbReference type="OMA" id="WIPGEPR"/>
<evidence type="ECO:0000313" key="13">
    <source>
        <dbReference type="EMBL" id="ELA42055.1"/>
    </source>
</evidence>
<reference evidence="14" key="1">
    <citation type="submission" date="2011-05" db="EMBL/GenBank/DDBJ databases">
        <title>The genome sequence of Vittaforma corneae strain ATCC 50505.</title>
        <authorList>
            <consortium name="The Broad Institute Genome Sequencing Platform"/>
            <person name="Cuomo C."/>
            <person name="Didier E."/>
            <person name="Bowers L."/>
            <person name="Young S.K."/>
            <person name="Zeng Q."/>
            <person name="Gargeya S."/>
            <person name="Fitzgerald M."/>
            <person name="Haas B."/>
            <person name="Abouelleil A."/>
            <person name="Alvarado L."/>
            <person name="Arachchi H.M."/>
            <person name="Berlin A."/>
            <person name="Chapman S.B."/>
            <person name="Gearin G."/>
            <person name="Goldberg J."/>
            <person name="Griggs A."/>
            <person name="Gujja S."/>
            <person name="Hansen M."/>
            <person name="Heiman D."/>
            <person name="Howarth C."/>
            <person name="Larimer J."/>
            <person name="Lui A."/>
            <person name="MacDonald P.J.P."/>
            <person name="McCowen C."/>
            <person name="Montmayeur A."/>
            <person name="Murphy C."/>
            <person name="Neiman D."/>
            <person name="Pearson M."/>
            <person name="Priest M."/>
            <person name="Roberts A."/>
            <person name="Saif S."/>
            <person name="Shea T."/>
            <person name="Sisk P."/>
            <person name="Stolte C."/>
            <person name="Sykes S."/>
            <person name="Wortman J."/>
            <person name="Nusbaum C."/>
            <person name="Birren B."/>
        </authorList>
    </citation>
    <scope>NUCLEOTIDE SEQUENCE [LARGE SCALE GENOMIC DNA]</scope>
    <source>
        <strain evidence="14">ATCC 50505</strain>
    </source>
</reference>
<evidence type="ECO:0000313" key="14">
    <source>
        <dbReference type="Proteomes" id="UP000011082"/>
    </source>
</evidence>
<dbReference type="STRING" id="993615.L2GNI5"/>
<comment type="catalytic activity">
    <reaction evidence="10 11">
        <text>tRNA(Lys) + L-lysine + ATP = L-lysyl-tRNA(Lys) + AMP + diphosphate</text>
        <dbReference type="Rhea" id="RHEA:20792"/>
        <dbReference type="Rhea" id="RHEA-COMP:9696"/>
        <dbReference type="Rhea" id="RHEA-COMP:9697"/>
        <dbReference type="ChEBI" id="CHEBI:30616"/>
        <dbReference type="ChEBI" id="CHEBI:32551"/>
        <dbReference type="ChEBI" id="CHEBI:33019"/>
        <dbReference type="ChEBI" id="CHEBI:78442"/>
        <dbReference type="ChEBI" id="CHEBI:78529"/>
        <dbReference type="ChEBI" id="CHEBI:456215"/>
        <dbReference type="EC" id="6.1.1.6"/>
    </reaction>
</comment>
<dbReference type="InterPro" id="IPR018149">
    <property type="entry name" value="Lys-tRNA-synth_II_C"/>
</dbReference>
<dbReference type="InterPro" id="IPR044136">
    <property type="entry name" value="Lys-tRNA-ligase_II_N"/>
</dbReference>
<dbReference type="CDD" id="cd04322">
    <property type="entry name" value="LysRS_N"/>
    <property type="match status" value="1"/>
</dbReference>
<evidence type="ECO:0000256" key="10">
    <source>
        <dbReference type="ARBA" id="ARBA00048573"/>
    </source>
</evidence>
<dbReference type="GO" id="GO:0000049">
    <property type="term" value="F:tRNA binding"/>
    <property type="evidence" value="ECO:0007669"/>
    <property type="project" value="TreeGrafter"/>
</dbReference>
<dbReference type="GO" id="GO:0005524">
    <property type="term" value="F:ATP binding"/>
    <property type="evidence" value="ECO:0007669"/>
    <property type="project" value="UniProtKB-KW"/>
</dbReference>
<dbReference type="NCBIfam" id="NF001756">
    <property type="entry name" value="PRK00484.1"/>
    <property type="match status" value="1"/>
</dbReference>
<dbReference type="SUPFAM" id="SSF55681">
    <property type="entry name" value="Class II aaRS and biotin synthetases"/>
    <property type="match status" value="1"/>
</dbReference>
<evidence type="ECO:0000256" key="11">
    <source>
        <dbReference type="RuleBase" id="RU003748"/>
    </source>
</evidence>
<dbReference type="Gene3D" id="3.30.930.10">
    <property type="entry name" value="Bira Bifunctional Protein, Domain 2"/>
    <property type="match status" value="1"/>
</dbReference>
<dbReference type="FunFam" id="3.30.930.10:FF:000238">
    <property type="entry name" value="Lysine--tRNA ligase"/>
    <property type="match status" value="1"/>
</dbReference>
<comment type="subcellular location">
    <subcellularLocation>
        <location evidence="1">Cytoplasm</location>
    </subcellularLocation>
</comment>
<dbReference type="PANTHER" id="PTHR42918">
    <property type="entry name" value="LYSYL-TRNA SYNTHETASE"/>
    <property type="match status" value="1"/>
</dbReference>
<keyword evidence="4" id="KW-0963">Cytoplasm</keyword>
<evidence type="ECO:0000256" key="7">
    <source>
        <dbReference type="ARBA" id="ARBA00022840"/>
    </source>
</evidence>
<dbReference type="NCBIfam" id="TIGR00499">
    <property type="entry name" value="lysS_bact"/>
    <property type="match status" value="1"/>
</dbReference>
<evidence type="ECO:0000256" key="5">
    <source>
        <dbReference type="ARBA" id="ARBA00022598"/>
    </source>
</evidence>
<dbReference type="GO" id="GO:0006430">
    <property type="term" value="P:lysyl-tRNA aminoacylation"/>
    <property type="evidence" value="ECO:0007669"/>
    <property type="project" value="InterPro"/>
</dbReference>
<gene>
    <name evidence="13" type="ORF">VICG_00904</name>
</gene>
<dbReference type="EMBL" id="JH370135">
    <property type="protein sequence ID" value="ELA42055.1"/>
    <property type="molecule type" value="Genomic_DNA"/>
</dbReference>
<dbReference type="InterPro" id="IPR004364">
    <property type="entry name" value="Aa-tRNA-synt_II"/>
</dbReference>
<keyword evidence="14" id="KW-1185">Reference proteome</keyword>
<dbReference type="VEuPathDB" id="MicrosporidiaDB:VICG_00904"/>
<dbReference type="AlphaFoldDB" id="L2GNI5"/>
<keyword evidence="6" id="KW-0547">Nucleotide-binding</keyword>
<dbReference type="CDD" id="cd00775">
    <property type="entry name" value="LysRS_core"/>
    <property type="match status" value="1"/>
</dbReference>
<dbReference type="Proteomes" id="UP000011082">
    <property type="component" value="Unassembled WGS sequence"/>
</dbReference>
<dbReference type="GeneID" id="19881616"/>
<accession>L2GNI5</accession>
<feature type="domain" description="Aminoacyl-transfer RNA synthetases class-II family profile" evidence="12">
    <location>
        <begin position="177"/>
        <end position="504"/>
    </location>
</feature>
<dbReference type="InterPro" id="IPR004365">
    <property type="entry name" value="NA-bd_OB_tRNA"/>
</dbReference>
<dbReference type="InterPro" id="IPR002313">
    <property type="entry name" value="Lys-tRNA-ligase_II"/>
</dbReference>
<evidence type="ECO:0000256" key="3">
    <source>
        <dbReference type="ARBA" id="ARBA00011738"/>
    </source>
</evidence>
<organism evidence="13 14">
    <name type="scientific">Vittaforma corneae (strain ATCC 50505)</name>
    <name type="common">Microsporidian parasite</name>
    <name type="synonym">Nosema corneum</name>
    <dbReference type="NCBI Taxonomy" id="993615"/>
    <lineage>
        <taxon>Eukaryota</taxon>
        <taxon>Fungi</taxon>
        <taxon>Fungi incertae sedis</taxon>
        <taxon>Microsporidia</taxon>
        <taxon>Nosematidae</taxon>
        <taxon>Vittaforma</taxon>
    </lineage>
</organism>
<dbReference type="PROSITE" id="PS50862">
    <property type="entry name" value="AA_TRNA_LIGASE_II"/>
    <property type="match status" value="1"/>
</dbReference>
<keyword evidence="9" id="KW-0030">Aminoacyl-tRNA synthetase</keyword>
<dbReference type="Gene3D" id="2.40.50.140">
    <property type="entry name" value="Nucleic acid-binding proteins"/>
    <property type="match status" value="1"/>
</dbReference>
<sequence>MPKEEKELTDEEFFLQRTQMIKDAQGEIEMYPHSYPVSHKFSIIKACASEFQVGEKGEEMVSSAGRVISIQGHGKLFFFKVESDDIAIQLILNSGDKSIYYVAQFLRRGDIVGFTGFCGKSRTGEPSVFVTDLKLLTPCLRVVPSSKNGLKDPETIYRKRHLDLLVNKDSKERFICRTRIINYIRNFFNTRDFLEVETPTMHVIYGGAAAKPFKTFHNELKQTLYLRVAPELYLKKLVVGGINRVYEIGKNFRNEGIDLTHNPEYTACEAYYAYSDYNEWMKLTEDLLSGLAMELKGSLKFAYEPKKRESEEIKVDFDFSTPFQRFDILEEINKVLGLNLTGENIENSVDELIKAAEERNLVIDEPRTLNRILDKFIGEYLEPKCINPTFITGFPTAMSPLAKEDRNRKGVTERFELFLNGKEICNSYTELNIPSVQRERFMEQMAAKEAGDAEAMPIDEDFCQALEYGLPPTGGWGLGIDRVVMYMTNAANIRDVLFFPTMRPEGN</sequence>
<dbReference type="InterPro" id="IPR034762">
    <property type="entry name" value="Lys-tRNA-ligase_II_bac/euk"/>
</dbReference>
<dbReference type="InterPro" id="IPR006195">
    <property type="entry name" value="aa-tRNA-synth_II"/>
</dbReference>
<dbReference type="SUPFAM" id="SSF50249">
    <property type="entry name" value="Nucleic acid-binding proteins"/>
    <property type="match status" value="1"/>
</dbReference>
<dbReference type="InterPro" id="IPR045864">
    <property type="entry name" value="aa-tRNA-synth_II/BPL/LPL"/>
</dbReference>